<dbReference type="AlphaFoldDB" id="A0A978VFT1"/>
<organism evidence="1 2">
    <name type="scientific">Ziziphus jujuba var. spinosa</name>
    <dbReference type="NCBI Taxonomy" id="714518"/>
    <lineage>
        <taxon>Eukaryota</taxon>
        <taxon>Viridiplantae</taxon>
        <taxon>Streptophyta</taxon>
        <taxon>Embryophyta</taxon>
        <taxon>Tracheophyta</taxon>
        <taxon>Spermatophyta</taxon>
        <taxon>Magnoliopsida</taxon>
        <taxon>eudicotyledons</taxon>
        <taxon>Gunneridae</taxon>
        <taxon>Pentapetalae</taxon>
        <taxon>rosids</taxon>
        <taxon>fabids</taxon>
        <taxon>Rosales</taxon>
        <taxon>Rhamnaceae</taxon>
        <taxon>Paliureae</taxon>
        <taxon>Ziziphus</taxon>
    </lineage>
</organism>
<gene>
    <name evidence="1" type="ORF">FEM48_Zijuj05G0161400</name>
</gene>
<evidence type="ECO:0000313" key="1">
    <source>
        <dbReference type="EMBL" id="KAH7529220.1"/>
    </source>
</evidence>
<reference evidence="1" key="1">
    <citation type="journal article" date="2021" name="Front. Plant Sci.">
        <title>Chromosome-Scale Genome Assembly for Chinese Sour Jujube and Insights Into Its Genome Evolution and Domestication Signature.</title>
        <authorList>
            <person name="Shen L.-Y."/>
            <person name="Luo H."/>
            <person name="Wang X.-L."/>
            <person name="Wang X.-M."/>
            <person name="Qiu X.-J."/>
            <person name="Liu H."/>
            <person name="Zhou S.-S."/>
            <person name="Jia K.-H."/>
            <person name="Nie S."/>
            <person name="Bao Y.-T."/>
            <person name="Zhang R.-G."/>
            <person name="Yun Q.-Z."/>
            <person name="Chai Y.-H."/>
            <person name="Lu J.-Y."/>
            <person name="Li Y."/>
            <person name="Zhao S.-W."/>
            <person name="Mao J.-F."/>
            <person name="Jia S.-G."/>
            <person name="Mao Y.-M."/>
        </authorList>
    </citation>
    <scope>NUCLEOTIDE SEQUENCE</scope>
    <source>
        <strain evidence="1">AT0</strain>
        <tissue evidence="1">Leaf</tissue>
    </source>
</reference>
<dbReference type="EMBL" id="JAEACU010000005">
    <property type="protein sequence ID" value="KAH7529220.1"/>
    <property type="molecule type" value="Genomic_DNA"/>
</dbReference>
<evidence type="ECO:0000313" key="2">
    <source>
        <dbReference type="Proteomes" id="UP000813462"/>
    </source>
</evidence>
<sequence length="76" mass="8661">MMRSYGLILSSQQRSTPRYAFVHGKARNWPGRIQGLDLFELAWHLNGLIVWNHPNGMNLVLMTIITGPSFRSAKHA</sequence>
<accession>A0A978VFT1</accession>
<dbReference type="Proteomes" id="UP000813462">
    <property type="component" value="Unassembled WGS sequence"/>
</dbReference>
<protein>
    <submittedName>
        <fullName evidence="1">Uncharacterized protein</fullName>
    </submittedName>
</protein>
<proteinExistence type="predicted"/>
<name>A0A978VFT1_ZIZJJ</name>
<comment type="caution">
    <text evidence="1">The sequence shown here is derived from an EMBL/GenBank/DDBJ whole genome shotgun (WGS) entry which is preliminary data.</text>
</comment>